<keyword evidence="4" id="KW-0862">Zinc</keyword>
<accession>T1AEH9</accession>
<dbReference type="GO" id="GO:0006508">
    <property type="term" value="P:proteolysis"/>
    <property type="evidence" value="ECO:0007669"/>
    <property type="project" value="UniProtKB-KW"/>
</dbReference>
<dbReference type="EMBL" id="AUZY01005813">
    <property type="protein sequence ID" value="EQD57341.1"/>
    <property type="molecule type" value="Genomic_DNA"/>
</dbReference>
<dbReference type="GO" id="GO:0008235">
    <property type="term" value="F:metalloexopeptidase activity"/>
    <property type="evidence" value="ECO:0007669"/>
    <property type="project" value="TreeGrafter"/>
</dbReference>
<keyword evidence="3" id="KW-0378">Hydrolase</keyword>
<dbReference type="AlphaFoldDB" id="T1AEH9"/>
<evidence type="ECO:0000256" key="6">
    <source>
        <dbReference type="SAM" id="MobiDB-lite"/>
    </source>
</evidence>
<sequence length="150" mass="15867">MGAHARAAYPEECCGLLFAAERSVSGGSSDPGLDVVPCRNAAPDRRAYRFVIDPAELRELLRPAATRGARLAGVYHSHPNGRAVPSALDRSEALPGLLGAIVAIDRTGSSAVGLFRREAGPDGRLRDLGCPSVHDRPPSRIRPSRVPEAP</sequence>
<dbReference type="SUPFAM" id="SSF102712">
    <property type="entry name" value="JAB1/MPN domain"/>
    <property type="match status" value="1"/>
</dbReference>
<dbReference type="Gene3D" id="3.40.140.10">
    <property type="entry name" value="Cytidine Deaminase, domain 2"/>
    <property type="match status" value="1"/>
</dbReference>
<dbReference type="PANTHER" id="PTHR34858:SF1">
    <property type="entry name" value="CYSO-CYSTEINE PEPTIDASE"/>
    <property type="match status" value="1"/>
</dbReference>
<evidence type="ECO:0000256" key="5">
    <source>
        <dbReference type="ARBA" id="ARBA00023049"/>
    </source>
</evidence>
<dbReference type="InterPro" id="IPR051929">
    <property type="entry name" value="VirAsm_ModProt"/>
</dbReference>
<dbReference type="CDD" id="cd08070">
    <property type="entry name" value="MPN_like"/>
    <property type="match status" value="1"/>
</dbReference>
<dbReference type="EMBL" id="AUZZ01004139">
    <property type="protein sequence ID" value="EQD55003.1"/>
    <property type="molecule type" value="Genomic_DNA"/>
</dbReference>
<reference evidence="8" key="2">
    <citation type="journal article" date="2014" name="ISME J.">
        <title>Microbial stratification in low pH oxic and suboxic macroscopic growths along an acid mine drainage.</title>
        <authorList>
            <person name="Mendez-Garcia C."/>
            <person name="Mesa V."/>
            <person name="Sprenger R.R."/>
            <person name="Richter M."/>
            <person name="Diez M.S."/>
            <person name="Solano J."/>
            <person name="Bargiela R."/>
            <person name="Golyshina O.V."/>
            <person name="Manteca A."/>
            <person name="Ramos J.L."/>
            <person name="Gallego J.R."/>
            <person name="Llorente I."/>
            <person name="Martins Dos Santos V.A."/>
            <person name="Jensen O.N."/>
            <person name="Pelaez A.I."/>
            <person name="Sanchez J."/>
            <person name="Ferrer M."/>
        </authorList>
    </citation>
    <scope>NUCLEOTIDE SEQUENCE</scope>
</reference>
<feature type="compositionally biased region" description="Basic and acidic residues" evidence="6">
    <location>
        <begin position="120"/>
        <end position="138"/>
    </location>
</feature>
<reference evidence="8" key="1">
    <citation type="submission" date="2013-08" db="EMBL/GenBank/DDBJ databases">
        <authorList>
            <person name="Mendez C."/>
            <person name="Richter M."/>
            <person name="Ferrer M."/>
            <person name="Sanchez J."/>
        </authorList>
    </citation>
    <scope>NUCLEOTIDE SEQUENCE</scope>
</reference>
<feature type="region of interest" description="Disordered" evidence="6">
    <location>
        <begin position="120"/>
        <end position="150"/>
    </location>
</feature>
<evidence type="ECO:0000256" key="1">
    <source>
        <dbReference type="ARBA" id="ARBA00022670"/>
    </source>
</evidence>
<dbReference type="GO" id="GO:0008270">
    <property type="term" value="F:zinc ion binding"/>
    <property type="evidence" value="ECO:0007669"/>
    <property type="project" value="TreeGrafter"/>
</dbReference>
<protein>
    <submittedName>
        <fullName evidence="8">Mov34/MPN/PAD-1 family protein</fullName>
    </submittedName>
</protein>
<evidence type="ECO:0000313" key="8">
    <source>
        <dbReference type="EMBL" id="EQD55003.1"/>
    </source>
</evidence>
<feature type="domain" description="JAB" evidence="7">
    <location>
        <begin position="2"/>
        <end position="102"/>
    </location>
</feature>
<evidence type="ECO:0000256" key="3">
    <source>
        <dbReference type="ARBA" id="ARBA00022801"/>
    </source>
</evidence>
<dbReference type="InterPro" id="IPR028090">
    <property type="entry name" value="JAB_dom_prok"/>
</dbReference>
<organism evidence="8">
    <name type="scientific">mine drainage metagenome</name>
    <dbReference type="NCBI Taxonomy" id="410659"/>
    <lineage>
        <taxon>unclassified sequences</taxon>
        <taxon>metagenomes</taxon>
        <taxon>ecological metagenomes</taxon>
    </lineage>
</organism>
<keyword evidence="1" id="KW-0645">Protease</keyword>
<evidence type="ECO:0000256" key="2">
    <source>
        <dbReference type="ARBA" id="ARBA00022723"/>
    </source>
</evidence>
<evidence type="ECO:0000313" key="9">
    <source>
        <dbReference type="EMBL" id="EQD57341.1"/>
    </source>
</evidence>
<keyword evidence="2" id="KW-0479">Metal-binding</keyword>
<evidence type="ECO:0000256" key="4">
    <source>
        <dbReference type="ARBA" id="ARBA00022833"/>
    </source>
</evidence>
<dbReference type="Pfam" id="PF14464">
    <property type="entry name" value="Prok-JAB"/>
    <property type="match status" value="1"/>
</dbReference>
<comment type="caution">
    <text evidence="8">The sequence shown here is derived from an EMBL/GenBank/DDBJ whole genome shotgun (WGS) entry which is preliminary data.</text>
</comment>
<dbReference type="PANTHER" id="PTHR34858">
    <property type="entry name" value="CYSO-CYSTEINE PEPTIDASE"/>
    <property type="match status" value="1"/>
</dbReference>
<evidence type="ECO:0000259" key="7">
    <source>
        <dbReference type="Pfam" id="PF14464"/>
    </source>
</evidence>
<proteinExistence type="predicted"/>
<gene>
    <name evidence="9" type="ORF">B1B_08856</name>
    <name evidence="8" type="ORF">B2A_05918</name>
</gene>
<keyword evidence="5" id="KW-0482">Metalloprotease</keyword>
<name>T1AEH9_9ZZZZ</name>